<dbReference type="PROSITE" id="PS51186">
    <property type="entry name" value="GNAT"/>
    <property type="match status" value="1"/>
</dbReference>
<dbReference type="Gene3D" id="3.40.630.30">
    <property type="match status" value="1"/>
</dbReference>
<accession>A0A3A1R3Z9</accession>
<dbReference type="Proteomes" id="UP000265801">
    <property type="component" value="Unassembled WGS sequence"/>
</dbReference>
<protein>
    <submittedName>
        <fullName evidence="2">GNAT family N-acetyltransferase</fullName>
    </submittedName>
</protein>
<evidence type="ECO:0000313" key="3">
    <source>
        <dbReference type="Proteomes" id="UP000265801"/>
    </source>
</evidence>
<organism evidence="2 3">
    <name type="scientific">Bacillus salacetis</name>
    <dbReference type="NCBI Taxonomy" id="2315464"/>
    <lineage>
        <taxon>Bacteria</taxon>
        <taxon>Bacillati</taxon>
        <taxon>Bacillota</taxon>
        <taxon>Bacilli</taxon>
        <taxon>Bacillales</taxon>
        <taxon>Bacillaceae</taxon>
        <taxon>Bacillus</taxon>
    </lineage>
</organism>
<evidence type="ECO:0000259" key="1">
    <source>
        <dbReference type="PROSITE" id="PS51186"/>
    </source>
</evidence>
<proteinExistence type="predicted"/>
<comment type="caution">
    <text evidence="2">The sequence shown here is derived from an EMBL/GenBank/DDBJ whole genome shotgun (WGS) entry which is preliminary data.</text>
</comment>
<feature type="domain" description="N-acetyltransferase" evidence="1">
    <location>
        <begin position="3"/>
        <end position="150"/>
    </location>
</feature>
<evidence type="ECO:0000313" key="2">
    <source>
        <dbReference type="EMBL" id="RIW37264.1"/>
    </source>
</evidence>
<dbReference type="CDD" id="cd04301">
    <property type="entry name" value="NAT_SF"/>
    <property type="match status" value="1"/>
</dbReference>
<keyword evidence="3" id="KW-1185">Reference proteome</keyword>
<dbReference type="GO" id="GO:0016747">
    <property type="term" value="F:acyltransferase activity, transferring groups other than amino-acyl groups"/>
    <property type="evidence" value="ECO:0007669"/>
    <property type="project" value="InterPro"/>
</dbReference>
<gene>
    <name evidence="2" type="ORF">D3H55_04265</name>
</gene>
<dbReference type="RefSeq" id="WP_119545682.1">
    <property type="nucleotide sequence ID" value="NZ_QXIR01000004.1"/>
</dbReference>
<sequence length="153" mass="17236">MKLSLTIVASEDKDEYLPLLLIADESEKAVKQYFADGDLFSIHINDELSGVILFTTIDVSTIELKNFALLKAYRGKGLGKKVIQTALSDYKEMGVKQVLVGTANSSIGNIAFYQKAGFRMKEIKRDFFLDYPEPIIENGIRALDMLMFQKELD</sequence>
<dbReference type="OrthoDB" id="162775at2"/>
<name>A0A3A1R3Z9_9BACI</name>
<keyword evidence="2" id="KW-0808">Transferase</keyword>
<dbReference type="InterPro" id="IPR016181">
    <property type="entry name" value="Acyl_CoA_acyltransferase"/>
</dbReference>
<dbReference type="InterPro" id="IPR000182">
    <property type="entry name" value="GNAT_dom"/>
</dbReference>
<reference evidence="2 3" key="1">
    <citation type="submission" date="2018-09" db="EMBL/GenBank/DDBJ databases">
        <title>Bacillus saliacetes sp. nov., isolated from Thai shrimp paste (Ka-pi).</title>
        <authorList>
            <person name="Daroonpunt R."/>
            <person name="Tanasupawat S."/>
            <person name="Yiamsombut S."/>
        </authorList>
    </citation>
    <scope>NUCLEOTIDE SEQUENCE [LARGE SCALE GENOMIC DNA]</scope>
    <source>
        <strain evidence="2 3">SKP7-4</strain>
    </source>
</reference>
<dbReference type="Pfam" id="PF00583">
    <property type="entry name" value="Acetyltransf_1"/>
    <property type="match status" value="1"/>
</dbReference>
<dbReference type="EMBL" id="QXIR01000004">
    <property type="protein sequence ID" value="RIW37264.1"/>
    <property type="molecule type" value="Genomic_DNA"/>
</dbReference>
<dbReference type="AlphaFoldDB" id="A0A3A1R3Z9"/>
<dbReference type="SUPFAM" id="SSF55729">
    <property type="entry name" value="Acyl-CoA N-acyltransferases (Nat)"/>
    <property type="match status" value="1"/>
</dbReference>